<sequence>MKDGEYIPLSNLFVFFVSSVFMFLCFSIYKSVDYEYLQGEKTNNDTAISSTVNVKDVKSRKSRGLRNNNPLNIRYSKKTHWLGKVYNKSDPDFEEFMSVSYGFRAAYKTLVTYKEKYNINTIEGIIYRFSPPKENDTEGIINNLENMTGLKRRHNIMTNEYPLILQKMALMESGKEYSIDFIKSSINLN</sequence>
<dbReference type="EMBL" id="JPRD01000032">
    <property type="protein sequence ID" value="KIF51597.1"/>
    <property type="molecule type" value="Genomic_DNA"/>
</dbReference>
<proteinExistence type="predicted"/>
<comment type="caution">
    <text evidence="2">The sequence shown here is derived from an EMBL/GenBank/DDBJ whole genome shotgun (WGS) entry which is preliminary data.</text>
</comment>
<dbReference type="Proteomes" id="UP000031586">
    <property type="component" value="Unassembled WGS sequence"/>
</dbReference>
<dbReference type="PATRIC" id="fig|1229493.5.peg.3077"/>
<keyword evidence="1" id="KW-1133">Transmembrane helix</keyword>
<dbReference type="RefSeq" id="WP_020197955.1">
    <property type="nucleotide sequence ID" value="NZ_BAOH01000171.1"/>
</dbReference>
<gene>
    <name evidence="2" type="ORF">H735_18795</name>
</gene>
<accession>A0A0C1W5A9</accession>
<evidence type="ECO:0000256" key="1">
    <source>
        <dbReference type="SAM" id="Phobius"/>
    </source>
</evidence>
<organism evidence="2 3">
    <name type="scientific">Vibrio owensii CAIM 1854 = LMG 25443</name>
    <dbReference type="NCBI Taxonomy" id="1229493"/>
    <lineage>
        <taxon>Bacteria</taxon>
        <taxon>Pseudomonadati</taxon>
        <taxon>Pseudomonadota</taxon>
        <taxon>Gammaproteobacteria</taxon>
        <taxon>Vibrionales</taxon>
        <taxon>Vibrionaceae</taxon>
        <taxon>Vibrio</taxon>
    </lineage>
</organism>
<keyword evidence="1" id="KW-0812">Transmembrane</keyword>
<evidence type="ECO:0000313" key="2">
    <source>
        <dbReference type="EMBL" id="KIF51597.1"/>
    </source>
</evidence>
<keyword evidence="1" id="KW-0472">Membrane</keyword>
<reference evidence="2 3" key="1">
    <citation type="submission" date="2014-07" db="EMBL/GenBank/DDBJ databases">
        <title>Unique and conserved regions in Vibrio harveyi and related species in comparison with the shrimp pathogen Vibrio harveyi CAIM 1792.</title>
        <authorList>
            <person name="Espinoza-Valles I."/>
            <person name="Vora G."/>
            <person name="Leekitcharoenphon P."/>
            <person name="Ussery D."/>
            <person name="Hoj L."/>
            <person name="Gomez-Gil B."/>
        </authorList>
    </citation>
    <scope>NUCLEOTIDE SEQUENCE [LARGE SCALE GENOMIC DNA]</scope>
    <source>
        <strain evidence="3">CAIM 1854 / LMG 25443</strain>
    </source>
</reference>
<protein>
    <submittedName>
        <fullName evidence="2">Structural protein P5</fullName>
    </submittedName>
</protein>
<dbReference type="AlphaFoldDB" id="A0A0C1W5A9"/>
<feature type="transmembrane region" description="Helical" evidence="1">
    <location>
        <begin position="6"/>
        <end position="29"/>
    </location>
</feature>
<evidence type="ECO:0000313" key="3">
    <source>
        <dbReference type="Proteomes" id="UP000031586"/>
    </source>
</evidence>
<name>A0A0C1W5A9_9VIBR</name>